<dbReference type="InterPro" id="IPR002104">
    <property type="entry name" value="Integrase_catalytic"/>
</dbReference>
<dbReference type="PANTHER" id="PTHR30629">
    <property type="entry name" value="PROPHAGE INTEGRASE"/>
    <property type="match status" value="1"/>
</dbReference>
<dbReference type="InterPro" id="IPR013762">
    <property type="entry name" value="Integrase-like_cat_sf"/>
</dbReference>
<dbReference type="Gene3D" id="1.10.150.130">
    <property type="match status" value="1"/>
</dbReference>
<accession>A0A3G9FYT2</accession>
<keyword evidence="4" id="KW-0233">DNA recombination</keyword>
<protein>
    <submittedName>
        <fullName evidence="7">Integrase</fullName>
    </submittedName>
</protein>
<evidence type="ECO:0000313" key="7">
    <source>
        <dbReference type="EMBL" id="BBF79506.1"/>
    </source>
</evidence>
<evidence type="ECO:0000256" key="2">
    <source>
        <dbReference type="ARBA" id="ARBA00022908"/>
    </source>
</evidence>
<evidence type="ECO:0000259" key="6">
    <source>
        <dbReference type="PROSITE" id="PS51898"/>
    </source>
</evidence>
<organism evidence="7 8">
    <name type="scientific">Asticcacaulis excentricus</name>
    <dbReference type="NCBI Taxonomy" id="78587"/>
    <lineage>
        <taxon>Bacteria</taxon>
        <taxon>Pseudomonadati</taxon>
        <taxon>Pseudomonadota</taxon>
        <taxon>Alphaproteobacteria</taxon>
        <taxon>Caulobacterales</taxon>
        <taxon>Caulobacteraceae</taxon>
        <taxon>Asticcacaulis</taxon>
    </lineage>
</organism>
<dbReference type="InterPro" id="IPR050808">
    <property type="entry name" value="Phage_Integrase"/>
</dbReference>
<gene>
    <name evidence="7" type="ORF">EM6_0072</name>
</gene>
<dbReference type="InterPro" id="IPR010998">
    <property type="entry name" value="Integrase_recombinase_N"/>
</dbReference>
<sequence>MPKKSAFRITKEAVDALPADKDAVYWDRDVKGFGVRVKPGGQKSYLVQYRNREGRSRRLTLGQHGHITPKEAERLARAALGQVAGGADPVESGKQLKQELTVAALCAEYVEAVELGLRDPKRAVVFGKSGAPKKASTHQEDLYRINRHIIPHLGKRKVGAVTSADVRRFMDAVAQGRTATRAKDPATKKRGTVRTTGGSGVAARTVGLLGGIFSYAVDRGHLETNPCRGVKRPPDKRREVRLSAEQYALLGKALRASEVAGEVWQAVGVFRLIALTGCRLGEAQNLKWTEVDLPGQVLRLSDTKTGCSVRPIGSAVVALLNSLPREGDYVFPSPLDQNTPYGGLPGAWKRVLGRLNTDEEANLNGLTPHGLRHAYASTGGDLGLTEITISALLGHSSAGVTQRYIHFLDTALIAAANQVSREIEFMMA</sequence>
<reference evidence="8" key="2">
    <citation type="journal article" date="2017" name="Plant Physiol. Biochem.">
        <title>Differential oxidative and antioxidative response of duckweed Lemna minor toward plant growth promoting/inhibiting bacteria.</title>
        <authorList>
            <person name="Ishizawa H."/>
            <person name="Kuroda M."/>
            <person name="Morikawa M."/>
            <person name="Ike M."/>
        </authorList>
    </citation>
    <scope>NUCLEOTIDE SEQUENCE [LARGE SCALE GENOMIC DNA]</scope>
    <source>
        <strain evidence="8">M6</strain>
    </source>
</reference>
<evidence type="ECO:0000256" key="5">
    <source>
        <dbReference type="SAM" id="MobiDB-lite"/>
    </source>
</evidence>
<dbReference type="EMBL" id="AP018827">
    <property type="protein sequence ID" value="BBF79506.1"/>
    <property type="molecule type" value="Genomic_DNA"/>
</dbReference>
<dbReference type="GO" id="GO:0003677">
    <property type="term" value="F:DNA binding"/>
    <property type="evidence" value="ECO:0007669"/>
    <property type="project" value="UniProtKB-KW"/>
</dbReference>
<dbReference type="Proteomes" id="UP000278756">
    <property type="component" value="Chromosome 1"/>
</dbReference>
<dbReference type="Gene3D" id="1.10.443.10">
    <property type="entry name" value="Intergrase catalytic core"/>
    <property type="match status" value="1"/>
</dbReference>
<feature type="region of interest" description="Disordered" evidence="5">
    <location>
        <begin position="177"/>
        <end position="198"/>
    </location>
</feature>
<dbReference type="AlphaFoldDB" id="A0A3G9FYT2"/>
<evidence type="ECO:0000256" key="1">
    <source>
        <dbReference type="ARBA" id="ARBA00008857"/>
    </source>
</evidence>
<comment type="similarity">
    <text evidence="1">Belongs to the 'phage' integrase family.</text>
</comment>
<dbReference type="InterPro" id="IPR011010">
    <property type="entry name" value="DNA_brk_join_enz"/>
</dbReference>
<proteinExistence type="inferred from homology"/>
<dbReference type="GO" id="GO:0006310">
    <property type="term" value="P:DNA recombination"/>
    <property type="evidence" value="ECO:0007669"/>
    <property type="project" value="UniProtKB-KW"/>
</dbReference>
<evidence type="ECO:0000313" key="8">
    <source>
        <dbReference type="Proteomes" id="UP000278756"/>
    </source>
</evidence>
<dbReference type="CDD" id="cd00796">
    <property type="entry name" value="INT_Rci_Hp1_C"/>
    <property type="match status" value="1"/>
</dbReference>
<evidence type="ECO:0000256" key="4">
    <source>
        <dbReference type="ARBA" id="ARBA00023172"/>
    </source>
</evidence>
<dbReference type="InterPro" id="IPR038488">
    <property type="entry name" value="Integrase_DNA-bd_sf"/>
</dbReference>
<keyword evidence="2" id="KW-0229">DNA integration</keyword>
<name>A0A3G9FYT2_9CAUL</name>
<dbReference type="PROSITE" id="PS51898">
    <property type="entry name" value="TYR_RECOMBINASE"/>
    <property type="match status" value="1"/>
</dbReference>
<dbReference type="GO" id="GO:0015074">
    <property type="term" value="P:DNA integration"/>
    <property type="evidence" value="ECO:0007669"/>
    <property type="project" value="UniProtKB-KW"/>
</dbReference>
<dbReference type="SUPFAM" id="SSF56349">
    <property type="entry name" value="DNA breaking-rejoining enzymes"/>
    <property type="match status" value="1"/>
</dbReference>
<dbReference type="Pfam" id="PF13356">
    <property type="entry name" value="Arm-DNA-bind_3"/>
    <property type="match status" value="1"/>
</dbReference>
<dbReference type="OrthoDB" id="7615137at2"/>
<dbReference type="PANTHER" id="PTHR30629:SF2">
    <property type="entry name" value="PROPHAGE INTEGRASE INTS-RELATED"/>
    <property type="match status" value="1"/>
</dbReference>
<dbReference type="InterPro" id="IPR025166">
    <property type="entry name" value="Integrase_DNA_bind_dom"/>
</dbReference>
<reference evidence="8" key="1">
    <citation type="journal article" date="2017" name="Biotechnol. Biofuels">
        <title>Evaluation of environmental bacterial communities as a factor affecting the growth of duckweed Lemna minor.</title>
        <authorList>
            <person name="Ishizawa H."/>
            <person name="Kuroda M."/>
            <person name="Morikawa M."/>
            <person name="Ike M."/>
        </authorList>
    </citation>
    <scope>NUCLEOTIDE SEQUENCE [LARGE SCALE GENOMIC DNA]</scope>
    <source>
        <strain evidence="8">M6</strain>
    </source>
</reference>
<feature type="domain" description="Tyr recombinase" evidence="6">
    <location>
        <begin position="237"/>
        <end position="417"/>
    </location>
</feature>
<dbReference type="RefSeq" id="WP_126419508.1">
    <property type="nucleotide sequence ID" value="NZ_AP018827.1"/>
</dbReference>
<evidence type="ECO:0000256" key="3">
    <source>
        <dbReference type="ARBA" id="ARBA00023125"/>
    </source>
</evidence>
<keyword evidence="3" id="KW-0238">DNA-binding</keyword>
<dbReference type="Pfam" id="PF00589">
    <property type="entry name" value="Phage_integrase"/>
    <property type="match status" value="1"/>
</dbReference>
<dbReference type="Gene3D" id="3.30.160.390">
    <property type="entry name" value="Integrase, DNA-binding domain"/>
    <property type="match status" value="1"/>
</dbReference>